<gene>
    <name evidence="2" type="ORF">X797_009594</name>
</gene>
<keyword evidence="1" id="KW-0175">Coiled coil</keyword>
<reference evidence="2 3" key="1">
    <citation type="submission" date="2014-02" db="EMBL/GenBank/DDBJ databases">
        <title>The genome sequence of the entomopathogenic fungus Metarhizium robertsii ARSEF 2575.</title>
        <authorList>
            <person name="Giuliano Garisto Donzelli B."/>
            <person name="Roe B.A."/>
            <person name="Macmil S.L."/>
            <person name="Krasnoff S.B."/>
            <person name="Gibson D.M."/>
        </authorList>
    </citation>
    <scope>NUCLEOTIDE SEQUENCE [LARGE SCALE GENOMIC DNA]</scope>
    <source>
        <strain evidence="2 3">ARSEF 2575</strain>
    </source>
</reference>
<protein>
    <recommendedName>
        <fullName evidence="4">Apolipoprotein/apolipophorin</fullName>
    </recommendedName>
</protein>
<sequence>MLSRQLPRLVARRARFHQPARQLRCQSTTTASSSSSGSNFATGILGGVVGAAVVFGVYSFTPAGRTASKLNKAAAEASKKYDAAAKTLQSNPPSADQAVDSIKQFAYSYAAWIPGGRGYVDAAFKDWETVRDSHKDEVDAIVNDTHKKLGDVSKAGLSLETASRAVDVLAEMSRRIAELSKDALSDILDNHPRLKDKFGASIDELKAMAESYGPEAKRQVDQTWAQVRDILASGVSEESLAKARKLLEDKAQQVKGLGDEAWTKGMEAARPYLDKNPQVKTLLEENAESLKKGSLSQLFDKLRSAEKSGSVDELQDYVRGAVDKAKAKAARAAEGSGLEKYFDAVPQGGEVMKKLRQIGDVAEKHWSEGEQLLKDTVEDLKKVLEDKEKRAGEIVSEAEKKVAREGKKKTD</sequence>
<dbReference type="EMBL" id="JELW01000038">
    <property type="protein sequence ID" value="EXU97317.1"/>
    <property type="molecule type" value="Genomic_DNA"/>
</dbReference>
<dbReference type="Proteomes" id="UP000030151">
    <property type="component" value="Unassembled WGS sequence"/>
</dbReference>
<evidence type="ECO:0000313" key="2">
    <source>
        <dbReference type="EMBL" id="EXU97317.1"/>
    </source>
</evidence>
<dbReference type="OrthoDB" id="3883941at2759"/>
<dbReference type="HOGENOM" id="CLU_033245_0_0_1"/>
<evidence type="ECO:0000313" key="3">
    <source>
        <dbReference type="Proteomes" id="UP000030151"/>
    </source>
</evidence>
<name>A0A014N9J4_9HYPO</name>
<proteinExistence type="predicted"/>
<accession>A0A014N9J4</accession>
<dbReference type="eggNOG" id="ENOG502RHGF">
    <property type="taxonomic scope" value="Eukaryota"/>
</dbReference>
<evidence type="ECO:0008006" key="4">
    <source>
        <dbReference type="Google" id="ProtNLM"/>
    </source>
</evidence>
<organism evidence="2 3">
    <name type="scientific">Metarhizium robertsii</name>
    <dbReference type="NCBI Taxonomy" id="568076"/>
    <lineage>
        <taxon>Eukaryota</taxon>
        <taxon>Fungi</taxon>
        <taxon>Dikarya</taxon>
        <taxon>Ascomycota</taxon>
        <taxon>Pezizomycotina</taxon>
        <taxon>Sordariomycetes</taxon>
        <taxon>Hypocreomycetidae</taxon>
        <taxon>Hypocreales</taxon>
        <taxon>Clavicipitaceae</taxon>
        <taxon>Metarhizium</taxon>
    </lineage>
</organism>
<comment type="caution">
    <text evidence="2">The sequence shown here is derived from an EMBL/GenBank/DDBJ whole genome shotgun (WGS) entry which is preliminary data.</text>
</comment>
<feature type="coiled-coil region" evidence="1">
    <location>
        <begin position="370"/>
        <end position="397"/>
    </location>
</feature>
<evidence type="ECO:0000256" key="1">
    <source>
        <dbReference type="SAM" id="Coils"/>
    </source>
</evidence>
<dbReference type="AlphaFoldDB" id="A0A014N9J4"/>